<dbReference type="GO" id="GO:0051301">
    <property type="term" value="P:cell division"/>
    <property type="evidence" value="ECO:0007669"/>
    <property type="project" value="UniProtKB-KW"/>
</dbReference>
<evidence type="ECO:0000256" key="4">
    <source>
        <dbReference type="ARBA" id="ARBA00013064"/>
    </source>
</evidence>
<dbReference type="GO" id="GO:0033554">
    <property type="term" value="P:cellular response to stress"/>
    <property type="evidence" value="ECO:0007669"/>
    <property type="project" value="UniProtKB-ARBA"/>
</dbReference>
<dbReference type="GO" id="GO:0000278">
    <property type="term" value="P:mitotic cell cycle"/>
    <property type="evidence" value="ECO:0007669"/>
    <property type="project" value="UniProtKB-ARBA"/>
</dbReference>
<reference evidence="18" key="1">
    <citation type="submission" date="2014-02" db="EMBL/GenBank/DDBJ databases">
        <authorList>
            <person name="Genoscope - CEA"/>
        </authorList>
    </citation>
    <scope>NUCLEOTIDE SEQUENCE</scope>
    <source>
        <strain evidence="18">LS3</strain>
    </source>
</reference>
<dbReference type="InterPro" id="IPR029260">
    <property type="entry name" value="DSPn"/>
</dbReference>
<evidence type="ECO:0000256" key="6">
    <source>
        <dbReference type="ARBA" id="ARBA00022553"/>
    </source>
</evidence>
<dbReference type="FunFam" id="3.90.190.10:FF:000073">
    <property type="entry name" value="Tyrosine-protein phosphatase CDC14"/>
    <property type="match status" value="1"/>
</dbReference>
<evidence type="ECO:0000259" key="16">
    <source>
        <dbReference type="PROSITE" id="PS50054"/>
    </source>
</evidence>
<name>A0A060THY7_BLAAD</name>
<dbReference type="Pfam" id="PF14671">
    <property type="entry name" value="DSPn"/>
    <property type="match status" value="1"/>
</dbReference>
<protein>
    <recommendedName>
        <fullName evidence="14">Tyrosine-protein phosphatase CDC14</fullName>
        <ecNumber evidence="4">3.1.3.48</ecNumber>
    </recommendedName>
</protein>
<keyword evidence="10" id="KW-0904">Protein phosphatase</keyword>
<feature type="compositionally biased region" description="Low complexity" evidence="15">
    <location>
        <begin position="517"/>
        <end position="527"/>
    </location>
</feature>
<dbReference type="PROSITE" id="PS00383">
    <property type="entry name" value="TYR_PHOSPHATASE_1"/>
    <property type="match status" value="1"/>
</dbReference>
<keyword evidence="9 18" id="KW-0378">Hydrolase</keyword>
<dbReference type="SMART" id="SM00404">
    <property type="entry name" value="PTPc_motif"/>
    <property type="match status" value="1"/>
</dbReference>
<dbReference type="SUPFAM" id="SSF52799">
    <property type="entry name" value="(Phosphotyrosine protein) phosphatases II"/>
    <property type="match status" value="2"/>
</dbReference>
<dbReference type="InterPro" id="IPR016130">
    <property type="entry name" value="Tyr_Pase_AS"/>
</dbReference>
<dbReference type="GO" id="GO:0005816">
    <property type="term" value="C:spindle pole body"/>
    <property type="evidence" value="ECO:0007669"/>
    <property type="project" value="UniProtKB-ARBA"/>
</dbReference>
<evidence type="ECO:0000256" key="11">
    <source>
        <dbReference type="ARBA" id="ARBA00023242"/>
    </source>
</evidence>
<dbReference type="FunFam" id="3.90.190.10:FF:000038">
    <property type="entry name" value="Tyrosine-protein phosphatase CDC14"/>
    <property type="match status" value="1"/>
</dbReference>
<dbReference type="GO" id="GO:0004725">
    <property type="term" value="F:protein tyrosine phosphatase activity"/>
    <property type="evidence" value="ECO:0007669"/>
    <property type="project" value="UniProtKB-EC"/>
</dbReference>
<dbReference type="InterPro" id="IPR000387">
    <property type="entry name" value="Tyr_Pase_dom"/>
</dbReference>
<dbReference type="GO" id="GO:0005730">
    <property type="term" value="C:nucleolus"/>
    <property type="evidence" value="ECO:0007669"/>
    <property type="project" value="UniProtKB-ARBA"/>
</dbReference>
<dbReference type="Pfam" id="PF00782">
    <property type="entry name" value="DSPc"/>
    <property type="match status" value="1"/>
</dbReference>
<dbReference type="GO" id="GO:0051321">
    <property type="term" value="P:meiotic cell cycle"/>
    <property type="evidence" value="ECO:0007669"/>
    <property type="project" value="UniProtKB-KW"/>
</dbReference>
<comment type="subcellular location">
    <subcellularLocation>
        <location evidence="2">Cytoplasm</location>
    </subcellularLocation>
    <subcellularLocation>
        <location evidence="1">Nucleus</location>
    </subcellularLocation>
</comment>
<dbReference type="InterPro" id="IPR020422">
    <property type="entry name" value="TYR_PHOSPHATASE_DUAL_dom"/>
</dbReference>
<dbReference type="PROSITE" id="PS50056">
    <property type="entry name" value="TYR_PHOSPHATASE_2"/>
    <property type="match status" value="1"/>
</dbReference>
<gene>
    <name evidence="18" type="ORF">GNLVRS02_ARAD1D35002g</name>
</gene>
<keyword evidence="12" id="KW-0469">Meiosis</keyword>
<dbReference type="CDD" id="cd17657">
    <property type="entry name" value="CDC14_N"/>
    <property type="match status" value="1"/>
</dbReference>
<feature type="compositionally biased region" description="Acidic residues" evidence="15">
    <location>
        <begin position="437"/>
        <end position="450"/>
    </location>
</feature>
<evidence type="ECO:0000256" key="14">
    <source>
        <dbReference type="ARBA" id="ARBA00069949"/>
    </source>
</evidence>
<evidence type="ECO:0000256" key="12">
    <source>
        <dbReference type="ARBA" id="ARBA00023254"/>
    </source>
</evidence>
<evidence type="ECO:0000256" key="5">
    <source>
        <dbReference type="ARBA" id="ARBA00022490"/>
    </source>
</evidence>
<comment type="similarity">
    <text evidence="3">Belongs to the protein-tyrosine phosphatase family. Non-receptor class CDC14 subfamily.</text>
</comment>
<dbReference type="EMBL" id="HG937694">
    <property type="protein sequence ID" value="CDP38452.1"/>
    <property type="molecule type" value="Genomic_DNA"/>
</dbReference>
<keyword evidence="6" id="KW-0597">Phosphoprotein</keyword>
<dbReference type="InterPro" id="IPR050561">
    <property type="entry name" value="PTP"/>
</dbReference>
<keyword evidence="11" id="KW-0539">Nucleus</keyword>
<dbReference type="CDD" id="cd14499">
    <property type="entry name" value="CDC14_C"/>
    <property type="match status" value="1"/>
</dbReference>
<dbReference type="InterPro" id="IPR044506">
    <property type="entry name" value="CDC14_C"/>
</dbReference>
<dbReference type="GO" id="GO:0007096">
    <property type="term" value="P:regulation of exit from mitosis"/>
    <property type="evidence" value="ECO:0007669"/>
    <property type="project" value="UniProtKB-ARBA"/>
</dbReference>
<feature type="compositionally biased region" description="Polar residues" evidence="15">
    <location>
        <begin position="469"/>
        <end position="479"/>
    </location>
</feature>
<evidence type="ECO:0000256" key="13">
    <source>
        <dbReference type="ARBA" id="ARBA00023306"/>
    </source>
</evidence>
<evidence type="ECO:0000259" key="17">
    <source>
        <dbReference type="PROSITE" id="PS50056"/>
    </source>
</evidence>
<feature type="domain" description="Tyrosine specific protein phosphatases" evidence="17">
    <location>
        <begin position="255"/>
        <end position="320"/>
    </location>
</feature>
<dbReference type="SMART" id="SM00195">
    <property type="entry name" value="DSPc"/>
    <property type="match status" value="1"/>
</dbReference>
<dbReference type="EC" id="3.1.3.48" evidence="4"/>
<reference evidence="18" key="2">
    <citation type="submission" date="2014-06" db="EMBL/GenBank/DDBJ databases">
        <title>The complete genome of Blastobotrys (Arxula) adeninivorans LS3 - a yeast of biotechnological interest.</title>
        <authorList>
            <person name="Kunze G."/>
            <person name="Gaillardin C."/>
            <person name="Czernicka M."/>
            <person name="Durrens P."/>
            <person name="Martin T."/>
            <person name="Boer E."/>
            <person name="Gabaldon T."/>
            <person name="Cruz J."/>
            <person name="Talla E."/>
            <person name="Marck C."/>
            <person name="Goffeau A."/>
            <person name="Barbe V."/>
            <person name="Baret P."/>
            <person name="Baronian K."/>
            <person name="Beier S."/>
            <person name="Bleykasten C."/>
            <person name="Bode R."/>
            <person name="Casaregola S."/>
            <person name="Despons L."/>
            <person name="Fairhead C."/>
            <person name="Giersberg M."/>
            <person name="Gierski P."/>
            <person name="Hahnel U."/>
            <person name="Hartmann A."/>
            <person name="Jankowska D."/>
            <person name="Jubin C."/>
            <person name="Jung P."/>
            <person name="Lafontaine I."/>
            <person name="Leh-Louis V."/>
            <person name="Lemaire M."/>
            <person name="Marcet-Houben M."/>
            <person name="Mascher M."/>
            <person name="Morel G."/>
            <person name="Richard G.-F."/>
            <person name="Riechen J."/>
            <person name="Sacerdot C."/>
            <person name="Sarkar A."/>
            <person name="Savel G."/>
            <person name="Schacherer J."/>
            <person name="Sherman D."/>
            <person name="Straub M.-L."/>
            <person name="Stein N."/>
            <person name="Thierry A."/>
            <person name="Trautwein-Schult A."/>
            <person name="Westhof E."/>
            <person name="Worch S."/>
            <person name="Dujon B."/>
            <person name="Souciet J.-L."/>
            <person name="Wincker P."/>
            <person name="Scholz U."/>
            <person name="Neuveglise N."/>
        </authorList>
    </citation>
    <scope>NUCLEOTIDE SEQUENCE</scope>
    <source>
        <strain evidence="18">LS3</strain>
    </source>
</reference>
<dbReference type="PROSITE" id="PS50054">
    <property type="entry name" value="TYR_PHOSPHATASE_DUAL"/>
    <property type="match status" value="1"/>
</dbReference>
<feature type="region of interest" description="Disordered" evidence="15">
    <location>
        <begin position="359"/>
        <end position="567"/>
    </location>
</feature>
<evidence type="ECO:0000256" key="9">
    <source>
        <dbReference type="ARBA" id="ARBA00022801"/>
    </source>
</evidence>
<organism evidence="18">
    <name type="scientific">Blastobotrys adeninivorans</name>
    <name type="common">Yeast</name>
    <name type="synonym">Arxula adeninivorans</name>
    <dbReference type="NCBI Taxonomy" id="409370"/>
    <lineage>
        <taxon>Eukaryota</taxon>
        <taxon>Fungi</taxon>
        <taxon>Dikarya</taxon>
        <taxon>Ascomycota</taxon>
        <taxon>Saccharomycotina</taxon>
        <taxon>Dipodascomycetes</taxon>
        <taxon>Dipodascales</taxon>
        <taxon>Trichomonascaceae</taxon>
        <taxon>Blastobotrys</taxon>
    </lineage>
</organism>
<dbReference type="AlphaFoldDB" id="A0A060THY7"/>
<feature type="domain" description="Tyrosine-protein phosphatase" evidence="16">
    <location>
        <begin position="176"/>
        <end position="334"/>
    </location>
</feature>
<feature type="compositionally biased region" description="Basic residues" evidence="15">
    <location>
        <begin position="414"/>
        <end position="424"/>
    </location>
</feature>
<keyword evidence="5" id="KW-0963">Cytoplasm</keyword>
<evidence type="ECO:0000256" key="10">
    <source>
        <dbReference type="ARBA" id="ARBA00022912"/>
    </source>
</evidence>
<evidence type="ECO:0000256" key="8">
    <source>
        <dbReference type="ARBA" id="ARBA00022776"/>
    </source>
</evidence>
<feature type="compositionally biased region" description="Low complexity" evidence="15">
    <location>
        <begin position="363"/>
        <end position="376"/>
    </location>
</feature>
<dbReference type="Gene3D" id="3.90.190.10">
    <property type="entry name" value="Protein tyrosine phosphatase superfamily"/>
    <property type="match status" value="2"/>
</dbReference>
<dbReference type="InterPro" id="IPR029021">
    <property type="entry name" value="Prot-tyrosine_phosphatase-like"/>
</dbReference>
<accession>A0A060THY7</accession>
<keyword evidence="7" id="KW-0132">Cell division</keyword>
<proteinExistence type="inferred from homology"/>
<dbReference type="InterPro" id="IPR000340">
    <property type="entry name" value="Dual-sp_phosphatase_cat-dom"/>
</dbReference>
<dbReference type="PhylomeDB" id="A0A060THY7"/>
<dbReference type="GO" id="GO:0005737">
    <property type="term" value="C:cytoplasm"/>
    <property type="evidence" value="ECO:0007669"/>
    <property type="project" value="UniProtKB-SubCell"/>
</dbReference>
<evidence type="ECO:0000256" key="1">
    <source>
        <dbReference type="ARBA" id="ARBA00004123"/>
    </source>
</evidence>
<evidence type="ECO:0000256" key="3">
    <source>
        <dbReference type="ARBA" id="ARBA00007315"/>
    </source>
</evidence>
<evidence type="ECO:0000256" key="2">
    <source>
        <dbReference type="ARBA" id="ARBA00004496"/>
    </source>
</evidence>
<keyword evidence="8" id="KW-0498">Mitosis</keyword>
<evidence type="ECO:0000256" key="7">
    <source>
        <dbReference type="ARBA" id="ARBA00022618"/>
    </source>
</evidence>
<dbReference type="GO" id="GO:0032954">
    <property type="term" value="P:regulation of cytokinetic process"/>
    <property type="evidence" value="ECO:0007669"/>
    <property type="project" value="UniProtKB-ARBA"/>
</dbReference>
<evidence type="ECO:0000313" key="18">
    <source>
        <dbReference type="EMBL" id="CDP38452.1"/>
    </source>
</evidence>
<keyword evidence="13" id="KW-0131">Cell cycle</keyword>
<dbReference type="InterPro" id="IPR003595">
    <property type="entry name" value="Tyr_Pase_cat"/>
</dbReference>
<dbReference type="PANTHER" id="PTHR23339">
    <property type="entry name" value="TYROSINE SPECIFIC PROTEIN PHOSPHATASE AND DUAL SPECIFICITY PROTEIN PHOSPHATASE"/>
    <property type="match status" value="1"/>
</dbReference>
<evidence type="ECO:0000256" key="15">
    <source>
        <dbReference type="SAM" id="MobiDB-lite"/>
    </source>
</evidence>
<sequence>MLSRRKVPIIEFLKDRIYLGAFNYPPQDTETTVHFTIDDALPYNSFHHDFGPLNIGHLYRFAVTLHEVLADEDNQNKAVVLYSHTDPRSRANAACILCCYMILVQSWPPHLVLAPIAQADPPFMPFRDAGYAPADFGLSIQDIVYGLWRAKEHQLIDLKSFNLEEYELYERVDQGDFNEIPPHFVAFASPQQRDYNAPLNYPFQQVLDYFEANDVNLVVRLNSELYNKQEFENRGIRHMDLIFEDGTCPSMLFVQAFIGAVECVVARKGKVAVHCKAGLGRTGCLIGAYLIYTYGFTAQEAIGYMRFLRPGMVVGPQQHWLYLHQNEFREWRYTMTLSKVPDESLGGFYPLVSIDSPQAKGNTSYKSTSSSSSKASPPRTPERSIVGHPEVDPQSTLPVPTPGQPRKNSPSPAHSRRVPSKKHYGGLASPVKGATNSDDENDDDDDDYDDDHTNANANDPIHDRDDLATSPTNKSMTRRNISERLTDKQQMLMARQLRSSSNPSPQRVKRTASYQVTTTTTTTTTTTLSSSPPVDTLRRSSRISSNKGVRKPSGTTNRKRIEWKAGV</sequence>